<comment type="subunit">
    <text evidence="6">Part of the RNA polymerase complex.</text>
</comment>
<proteinExistence type="predicted"/>
<name>A0A133VIP2_9EURY</name>
<protein>
    <recommendedName>
        <fullName evidence="1">DNA-directed RNA polymerase</fullName>
        <ecNumber evidence="1">2.7.7.6</ecNumber>
    </recommendedName>
</protein>
<dbReference type="GO" id="GO:0003677">
    <property type="term" value="F:DNA binding"/>
    <property type="evidence" value="ECO:0007669"/>
    <property type="project" value="InterPro"/>
</dbReference>
<dbReference type="InterPro" id="IPR037033">
    <property type="entry name" value="DNA-dir_RNAP_su2_hyb_sf"/>
</dbReference>
<dbReference type="Pfam" id="PF04560">
    <property type="entry name" value="RNA_pol_Rpb2_7"/>
    <property type="match status" value="1"/>
</dbReference>
<dbReference type="GO" id="GO:0000428">
    <property type="term" value="C:DNA-directed RNA polymerase complex"/>
    <property type="evidence" value="ECO:0007669"/>
    <property type="project" value="UniProtKB-KW"/>
</dbReference>
<dbReference type="AlphaFoldDB" id="A0A133VIP2"/>
<evidence type="ECO:0000256" key="3">
    <source>
        <dbReference type="ARBA" id="ARBA00022679"/>
    </source>
</evidence>
<dbReference type="SUPFAM" id="SSF64484">
    <property type="entry name" value="beta and beta-prime subunits of DNA dependent RNA-polymerase"/>
    <property type="match status" value="1"/>
</dbReference>
<feature type="non-terminal residue" evidence="9">
    <location>
        <position position="1"/>
    </location>
</feature>
<dbReference type="InterPro" id="IPR007641">
    <property type="entry name" value="RNA_pol_Rpb2_7"/>
</dbReference>
<dbReference type="InterPro" id="IPR007120">
    <property type="entry name" value="DNA-dir_RNAP_su2_dom"/>
</dbReference>
<dbReference type="EMBL" id="LHYE01000049">
    <property type="protein sequence ID" value="KXB06306.1"/>
    <property type="molecule type" value="Genomic_DNA"/>
</dbReference>
<dbReference type="GO" id="GO:0006351">
    <property type="term" value="P:DNA-templated transcription"/>
    <property type="evidence" value="ECO:0007669"/>
    <property type="project" value="InterPro"/>
</dbReference>
<keyword evidence="4 9" id="KW-0548">Nucleotidyltransferase</keyword>
<dbReference type="Gene3D" id="2.40.270.10">
    <property type="entry name" value="DNA-directed RNA polymerase, subunit 2, domain 6"/>
    <property type="match status" value="1"/>
</dbReference>
<keyword evidence="5" id="KW-0804">Transcription</keyword>
<keyword evidence="3 9" id="KW-0808">Transferase</keyword>
<gene>
    <name evidence="9" type="ORF">AKJ51_03890</name>
</gene>
<dbReference type="InterPro" id="IPR007121">
    <property type="entry name" value="RNA_pol_bsu_CS"/>
</dbReference>
<dbReference type="Gene3D" id="2.40.50.150">
    <property type="match status" value="1"/>
</dbReference>
<accession>A0A133VIP2</accession>
<dbReference type="PANTHER" id="PTHR20856">
    <property type="entry name" value="DNA-DIRECTED RNA POLYMERASE I SUBUNIT 2"/>
    <property type="match status" value="1"/>
</dbReference>
<evidence type="ECO:0000259" key="7">
    <source>
        <dbReference type="Pfam" id="PF00562"/>
    </source>
</evidence>
<evidence type="ECO:0000313" key="9">
    <source>
        <dbReference type="EMBL" id="KXB06306.1"/>
    </source>
</evidence>
<dbReference type="GO" id="GO:0032549">
    <property type="term" value="F:ribonucleoside binding"/>
    <property type="evidence" value="ECO:0007669"/>
    <property type="project" value="InterPro"/>
</dbReference>
<dbReference type="GO" id="GO:0003899">
    <property type="term" value="F:DNA-directed RNA polymerase activity"/>
    <property type="evidence" value="ECO:0007669"/>
    <property type="project" value="UniProtKB-EC"/>
</dbReference>
<dbReference type="InterPro" id="IPR015712">
    <property type="entry name" value="DNA-dir_RNA_pol_su2"/>
</dbReference>
<dbReference type="Pfam" id="PF00562">
    <property type="entry name" value="RNA_pol_Rpb2_6"/>
    <property type="match status" value="1"/>
</dbReference>
<feature type="domain" description="DNA-directed RNA polymerase subunit 2 hybrid-binding" evidence="7">
    <location>
        <begin position="2"/>
        <end position="181"/>
    </location>
</feature>
<keyword evidence="2 9" id="KW-0240">DNA-directed RNA polymerase</keyword>
<sequence>GEEGTADKVLISETEDGNKLVKVTLREQRVPELGDKFATRHGQKGVIGLIEREENMPFTKDGVSPDLILNPHCIPSRQTIGQLLEILGGKIGALRGEKVDGTGFTGSGEEDLRKELRELGFRSDGKEVLYNGMTGEKMEAEIFQGVVYYEKLEHMVSNKIHARSRGPVQLLTKQPTEGRAKEGGLRLGEMEKDCFVGHGAAMSLKERFSSDELTLPICEECGVIALEDHTKDTMRCPLCEGSEIKEVPMSYAFKLLLDELKSMAIYPKLNVKDVV</sequence>
<dbReference type="Proteomes" id="UP000070263">
    <property type="component" value="Unassembled WGS sequence"/>
</dbReference>
<dbReference type="EC" id="2.7.7.6" evidence="1"/>
<evidence type="ECO:0000313" key="10">
    <source>
        <dbReference type="Proteomes" id="UP000070263"/>
    </source>
</evidence>
<evidence type="ECO:0000256" key="1">
    <source>
        <dbReference type="ARBA" id="ARBA00012418"/>
    </source>
</evidence>
<dbReference type="InterPro" id="IPR014724">
    <property type="entry name" value="RNA_pol_RPB2_OB-fold"/>
</dbReference>
<feature type="domain" description="RNA polymerase Rpb2" evidence="8">
    <location>
        <begin position="183"/>
        <end position="270"/>
    </location>
</feature>
<dbReference type="PROSITE" id="PS01166">
    <property type="entry name" value="RNA_POL_BETA"/>
    <property type="match status" value="1"/>
</dbReference>
<reference evidence="9 10" key="1">
    <citation type="journal article" date="2016" name="Sci. Rep.">
        <title>Metabolic traits of an uncultured archaeal lineage -MSBL1- from brine pools of the Red Sea.</title>
        <authorList>
            <person name="Mwirichia R."/>
            <person name="Alam I."/>
            <person name="Rashid M."/>
            <person name="Vinu M."/>
            <person name="Ba-Alawi W."/>
            <person name="Anthony Kamau A."/>
            <person name="Kamanda Ngugi D."/>
            <person name="Goker M."/>
            <person name="Klenk H.P."/>
            <person name="Bajic V."/>
            <person name="Stingl U."/>
        </authorList>
    </citation>
    <scope>NUCLEOTIDE SEQUENCE [LARGE SCALE GENOMIC DNA]</scope>
    <source>
        <strain evidence="9">SCGC-AAA382A20</strain>
    </source>
</reference>
<evidence type="ECO:0000256" key="2">
    <source>
        <dbReference type="ARBA" id="ARBA00022478"/>
    </source>
</evidence>
<keyword evidence="10" id="KW-1185">Reference proteome</keyword>
<comment type="caution">
    <text evidence="9">The sequence shown here is derived from an EMBL/GenBank/DDBJ whole genome shotgun (WGS) entry which is preliminary data.</text>
</comment>
<evidence type="ECO:0000256" key="5">
    <source>
        <dbReference type="ARBA" id="ARBA00023163"/>
    </source>
</evidence>
<evidence type="ECO:0000259" key="8">
    <source>
        <dbReference type="Pfam" id="PF04560"/>
    </source>
</evidence>
<dbReference type="PATRIC" id="fig|1698280.3.peg.851"/>
<dbReference type="Gene3D" id="3.90.1800.10">
    <property type="entry name" value="RNA polymerase alpha subunit dimerisation domain"/>
    <property type="match status" value="1"/>
</dbReference>
<evidence type="ECO:0000256" key="4">
    <source>
        <dbReference type="ARBA" id="ARBA00022695"/>
    </source>
</evidence>
<evidence type="ECO:0000256" key="6">
    <source>
        <dbReference type="ARBA" id="ARBA00025838"/>
    </source>
</evidence>
<organism evidence="9 10">
    <name type="scientific">candidate division MSBL1 archaeon SCGC-AAA382A20</name>
    <dbReference type="NCBI Taxonomy" id="1698280"/>
    <lineage>
        <taxon>Archaea</taxon>
        <taxon>Methanobacteriati</taxon>
        <taxon>Methanobacteriota</taxon>
        <taxon>candidate division MSBL1</taxon>
    </lineage>
</organism>